<name>A0A4Y9RX16_9BURK</name>
<dbReference type="OrthoDB" id="8759284at2"/>
<evidence type="ECO:0000313" key="3">
    <source>
        <dbReference type="Proteomes" id="UP000297729"/>
    </source>
</evidence>
<sequence>MNVLENFEAVFVVVAGLACAATYAIDNAAMSPVEPNMQVVVVSAKRMTAEEKLQSLQAERAIAVADNANKAASKL</sequence>
<feature type="coiled-coil region" evidence="1">
    <location>
        <begin position="39"/>
        <end position="66"/>
    </location>
</feature>
<reference evidence="2 3" key="1">
    <citation type="submission" date="2019-03" db="EMBL/GenBank/DDBJ databases">
        <title>Draft Genome Sequence of Duganella callidus sp. nov., a Novel Duganella Species Isolated from Cultivated Soil.</title>
        <authorList>
            <person name="Raths R."/>
            <person name="Peta V."/>
            <person name="Bucking H."/>
        </authorList>
    </citation>
    <scope>NUCLEOTIDE SEQUENCE [LARGE SCALE GENOMIC DNA]</scope>
    <source>
        <strain evidence="2 3">DN04</strain>
    </source>
</reference>
<keyword evidence="3" id="KW-1185">Reference proteome</keyword>
<organism evidence="2 3">
    <name type="scientific">Duganella callida</name>
    <dbReference type="NCBI Taxonomy" id="2561932"/>
    <lineage>
        <taxon>Bacteria</taxon>
        <taxon>Pseudomonadati</taxon>
        <taxon>Pseudomonadota</taxon>
        <taxon>Betaproteobacteria</taxon>
        <taxon>Burkholderiales</taxon>
        <taxon>Oxalobacteraceae</taxon>
        <taxon>Telluria group</taxon>
        <taxon>Duganella</taxon>
    </lineage>
</organism>
<evidence type="ECO:0000256" key="1">
    <source>
        <dbReference type="SAM" id="Coils"/>
    </source>
</evidence>
<evidence type="ECO:0000313" key="2">
    <source>
        <dbReference type="EMBL" id="TFW13817.1"/>
    </source>
</evidence>
<protein>
    <submittedName>
        <fullName evidence="2">Uncharacterized protein</fullName>
    </submittedName>
</protein>
<comment type="caution">
    <text evidence="2">The sequence shown here is derived from an EMBL/GenBank/DDBJ whole genome shotgun (WGS) entry which is preliminary data.</text>
</comment>
<dbReference type="RefSeq" id="WP_135204851.1">
    <property type="nucleotide sequence ID" value="NZ_SPVG01000267.1"/>
</dbReference>
<proteinExistence type="predicted"/>
<dbReference type="AlphaFoldDB" id="A0A4Y9RX16"/>
<dbReference type="EMBL" id="SPVG01000267">
    <property type="protein sequence ID" value="TFW13817.1"/>
    <property type="molecule type" value="Genomic_DNA"/>
</dbReference>
<accession>A0A4Y9RX16</accession>
<dbReference type="Proteomes" id="UP000297729">
    <property type="component" value="Unassembled WGS sequence"/>
</dbReference>
<keyword evidence="1" id="KW-0175">Coiled coil</keyword>
<gene>
    <name evidence="2" type="ORF">E4L98_28145</name>
</gene>